<evidence type="ECO:0000313" key="1">
    <source>
        <dbReference type="EMBL" id="MFC3715029.1"/>
    </source>
</evidence>
<dbReference type="InterPro" id="IPR012434">
    <property type="entry name" value="DUF1631"/>
</dbReference>
<protein>
    <submittedName>
        <fullName evidence="1">DUF1631 family protein</fullName>
    </submittedName>
</protein>
<comment type="caution">
    <text evidence="1">The sequence shown here is derived from an EMBL/GenBank/DDBJ whole genome shotgun (WGS) entry which is preliminary data.</text>
</comment>
<accession>A0ABV7XIB1</accession>
<dbReference type="Pfam" id="PF07793">
    <property type="entry name" value="DUF1631"/>
    <property type="match status" value="1"/>
</dbReference>
<name>A0ABV7XIB1_9GAMM</name>
<reference evidence="2" key="1">
    <citation type="journal article" date="2019" name="Int. J. Syst. Evol. Microbiol.">
        <title>The Global Catalogue of Microorganisms (GCM) 10K type strain sequencing project: providing services to taxonomists for standard genome sequencing and annotation.</title>
        <authorList>
            <consortium name="The Broad Institute Genomics Platform"/>
            <consortium name="The Broad Institute Genome Sequencing Center for Infectious Disease"/>
            <person name="Wu L."/>
            <person name="Ma J."/>
        </authorList>
    </citation>
    <scope>NUCLEOTIDE SEQUENCE [LARGE SCALE GENOMIC DNA]</scope>
    <source>
        <strain evidence="2">KCTC 42441</strain>
    </source>
</reference>
<gene>
    <name evidence="1" type="ORF">ACFONC_02535</name>
</gene>
<keyword evidence="2" id="KW-1185">Reference proteome</keyword>
<sequence length="819" mass="88696">MTQHDDFDTLTTPAHGRIGSEAVRTYETIKRHALTEMAGVLSGFWGSIEEQVRLAALAGHDYSANQDDRVAIAALHQRALELATRYRDAIEREFGRWLDPKPPKQQEKSLSLMSEDELEIHLAGQQTTELLDHQFLHPLELMDERLQSLANALGVQGKRSNPMRPEAAVSAFTGLFERDDLSPGLRVMVFRLHEKRLPHALGTIYERTNASLEAAGFGGMGAASKPRQGNRVVHVSTTSAAGGGNAGTGDNGGLWVPDGGVVEHANGPQQAGQFTPGQFAQPVMYQAAAQMMPGGMAAAPGAPQQAGASLASQVAAAAGAVPQAPDFAGRVPRYRDVVREQLRTWRTRQAEASEQAARQAAEHAAADAANHVLGTEDLLNIARMLQRDDPTPFVRALSGDNNSYALAGALRGEILDGIRQLGFDPEDTALSNDEQDAIDLVGILFQSLVEANELMQRARAMYGKLVVPYLKVALTDDSMFNRRSHPARRLLDVLTEACDGNAGETPQDSETLDRAEQAVDRVVTEYDDDQAIFELAASELRDQLDQQRKRSELAEKRTAEAIHGRERLQHARRAAEGLVASRVADRPLTEAIAQFLDGQWRHYLTQTWLRDGADSARHRAAIALGDAMVQVDTDAAHARGAVVADQLLALQAPLVDCYSSCGLDAGSARDSMARIIAALGLPDTARKAHVPHAGDAEGESFDDEQKPAALRVVGGHDALDFDPAIAARMRRLRPGQGLRLVDEDGRETAARVAWISPLTSRLLIVNRRGVRKMVVSPEELAALVGSGHASVRSVDAPFDEAMKHLWQHLNEMPAAASAN</sequence>
<dbReference type="RefSeq" id="WP_386742043.1">
    <property type="nucleotide sequence ID" value="NZ_JBHRYA010000001.1"/>
</dbReference>
<proteinExistence type="predicted"/>
<dbReference type="EMBL" id="JBHRYA010000001">
    <property type="protein sequence ID" value="MFC3715029.1"/>
    <property type="molecule type" value="Genomic_DNA"/>
</dbReference>
<evidence type="ECO:0000313" key="2">
    <source>
        <dbReference type="Proteomes" id="UP001595705"/>
    </source>
</evidence>
<organism evidence="1 2">
    <name type="scientific">Luteimonas soli</name>
    <dbReference type="NCBI Taxonomy" id="1648966"/>
    <lineage>
        <taxon>Bacteria</taxon>
        <taxon>Pseudomonadati</taxon>
        <taxon>Pseudomonadota</taxon>
        <taxon>Gammaproteobacteria</taxon>
        <taxon>Lysobacterales</taxon>
        <taxon>Lysobacteraceae</taxon>
        <taxon>Luteimonas</taxon>
    </lineage>
</organism>
<dbReference type="Proteomes" id="UP001595705">
    <property type="component" value="Unassembled WGS sequence"/>
</dbReference>